<evidence type="ECO:0000313" key="8">
    <source>
        <dbReference type="EMBL" id="SHK84151.1"/>
    </source>
</evidence>
<dbReference type="InterPro" id="IPR001626">
    <property type="entry name" value="ABC_TroCD"/>
</dbReference>
<dbReference type="CDD" id="cd06550">
    <property type="entry name" value="TM_ABC_iron-siderophores_like"/>
    <property type="match status" value="1"/>
</dbReference>
<evidence type="ECO:0000313" key="9">
    <source>
        <dbReference type="Proteomes" id="UP000183997"/>
    </source>
</evidence>
<dbReference type="PANTHER" id="PTHR30477">
    <property type="entry name" value="ABC-TRANSPORTER METAL-BINDING PROTEIN"/>
    <property type="match status" value="1"/>
</dbReference>
<dbReference type="Gene3D" id="1.10.3470.10">
    <property type="entry name" value="ABC transporter involved in vitamin B12 uptake, BtuC"/>
    <property type="match status" value="1"/>
</dbReference>
<feature type="transmembrane region" description="Helical" evidence="7">
    <location>
        <begin position="88"/>
        <end position="107"/>
    </location>
</feature>
<dbReference type="GO" id="GO:0043190">
    <property type="term" value="C:ATP-binding cassette (ABC) transporter complex"/>
    <property type="evidence" value="ECO:0007669"/>
    <property type="project" value="InterPro"/>
</dbReference>
<dbReference type="GO" id="GO:0010043">
    <property type="term" value="P:response to zinc ion"/>
    <property type="evidence" value="ECO:0007669"/>
    <property type="project" value="TreeGrafter"/>
</dbReference>
<dbReference type="PANTHER" id="PTHR30477:SF0">
    <property type="entry name" value="METAL TRANSPORT SYSTEM MEMBRANE PROTEIN TM_0125-RELATED"/>
    <property type="match status" value="1"/>
</dbReference>
<accession>A0A1M6VS09</accession>
<reference evidence="9" key="1">
    <citation type="submission" date="2016-11" db="EMBL/GenBank/DDBJ databases">
        <authorList>
            <person name="Varghese N."/>
            <person name="Submissions S."/>
        </authorList>
    </citation>
    <scope>NUCLEOTIDE SEQUENCE [LARGE SCALE GENOMIC DNA]</scope>
    <source>
        <strain evidence="9">DSM 10349</strain>
    </source>
</reference>
<keyword evidence="5 7" id="KW-0472">Membrane</keyword>
<feature type="transmembrane region" description="Helical" evidence="7">
    <location>
        <begin position="217"/>
        <end position="239"/>
    </location>
</feature>
<dbReference type="RefSeq" id="WP_072916582.1">
    <property type="nucleotide sequence ID" value="NZ_FRAR01000026.1"/>
</dbReference>
<dbReference type="STRING" id="1121421.SAMN02745123_03313"/>
<evidence type="ECO:0000256" key="2">
    <source>
        <dbReference type="ARBA" id="ARBA00008034"/>
    </source>
</evidence>
<evidence type="ECO:0000256" key="4">
    <source>
        <dbReference type="ARBA" id="ARBA00022989"/>
    </source>
</evidence>
<evidence type="ECO:0000256" key="7">
    <source>
        <dbReference type="SAM" id="Phobius"/>
    </source>
</evidence>
<feature type="transmembrane region" description="Helical" evidence="7">
    <location>
        <begin position="119"/>
        <end position="148"/>
    </location>
</feature>
<name>A0A1M6VS09_9FIRM</name>
<keyword evidence="6" id="KW-0813">Transport</keyword>
<evidence type="ECO:0000256" key="6">
    <source>
        <dbReference type="RuleBase" id="RU003943"/>
    </source>
</evidence>
<dbReference type="Proteomes" id="UP000183997">
    <property type="component" value="Unassembled WGS sequence"/>
</dbReference>
<organism evidence="8 9">
    <name type="scientific">Desulforamulus aeronauticus DSM 10349</name>
    <dbReference type="NCBI Taxonomy" id="1121421"/>
    <lineage>
        <taxon>Bacteria</taxon>
        <taxon>Bacillati</taxon>
        <taxon>Bacillota</taxon>
        <taxon>Clostridia</taxon>
        <taxon>Eubacteriales</taxon>
        <taxon>Peptococcaceae</taxon>
        <taxon>Desulforamulus</taxon>
    </lineage>
</organism>
<keyword evidence="3 6" id="KW-0812">Transmembrane</keyword>
<feature type="transmembrane region" description="Helical" evidence="7">
    <location>
        <begin position="44"/>
        <end position="68"/>
    </location>
</feature>
<comment type="subcellular location">
    <subcellularLocation>
        <location evidence="6">Cell membrane</location>
        <topology evidence="6">Multi-pass membrane protein</topology>
    </subcellularLocation>
    <subcellularLocation>
        <location evidence="1">Membrane</location>
        <topology evidence="1">Multi-pass membrane protein</topology>
    </subcellularLocation>
</comment>
<dbReference type="EMBL" id="FRAR01000026">
    <property type="protein sequence ID" value="SHK84151.1"/>
    <property type="molecule type" value="Genomic_DNA"/>
</dbReference>
<feature type="transmembrane region" description="Helical" evidence="7">
    <location>
        <begin position="172"/>
        <end position="205"/>
    </location>
</feature>
<comment type="similarity">
    <text evidence="2 6">Belongs to the ABC-3 integral membrane protein family.</text>
</comment>
<proteinExistence type="inferred from homology"/>
<feature type="transmembrane region" description="Helical" evidence="7">
    <location>
        <begin position="245"/>
        <end position="261"/>
    </location>
</feature>
<dbReference type="OrthoDB" id="9798540at2"/>
<dbReference type="AlphaFoldDB" id="A0A1M6VS09"/>
<keyword evidence="4 7" id="KW-1133">Transmembrane helix</keyword>
<evidence type="ECO:0000256" key="3">
    <source>
        <dbReference type="ARBA" id="ARBA00022692"/>
    </source>
</evidence>
<dbReference type="InterPro" id="IPR037294">
    <property type="entry name" value="ABC_BtuC-like"/>
</dbReference>
<evidence type="ECO:0000256" key="5">
    <source>
        <dbReference type="ARBA" id="ARBA00023136"/>
    </source>
</evidence>
<dbReference type="Pfam" id="PF00950">
    <property type="entry name" value="ABC-3"/>
    <property type="match status" value="1"/>
</dbReference>
<keyword evidence="9" id="KW-1185">Reference proteome</keyword>
<gene>
    <name evidence="8" type="ORF">SAMN02745123_03313</name>
</gene>
<dbReference type="GO" id="GO:0055085">
    <property type="term" value="P:transmembrane transport"/>
    <property type="evidence" value="ECO:0007669"/>
    <property type="project" value="InterPro"/>
</dbReference>
<sequence length="285" mass="30165">MEIFQYDFMLRAFAAGIIVGLICPVVGLFVALRRMSMISDALSHVCLAGVAAGLLSGVHPILSASVFAVAGALGIEKLRDVFKAYSEISIAIILSMGIALGAILLDLGKGYNASFMSYLFGSIVAINQTDLIIIAVTGLSILGLVLLLKKELFFISFDEEGAELSGMPVKIITITFTALTALTIAIAIRVVGILLVSSLIVLPVAAAMRLAKSFREAMIISVILGEVAIIIGLFASFYINLAPGGAIVMTSVIILLFTLALQQRRRYSDVKLVGERVPQGGDSQV</sequence>
<feature type="transmembrane region" description="Helical" evidence="7">
    <location>
        <begin position="12"/>
        <end position="32"/>
    </location>
</feature>
<evidence type="ECO:0000256" key="1">
    <source>
        <dbReference type="ARBA" id="ARBA00004141"/>
    </source>
</evidence>
<dbReference type="SUPFAM" id="SSF81345">
    <property type="entry name" value="ABC transporter involved in vitamin B12 uptake, BtuC"/>
    <property type="match status" value="1"/>
</dbReference>
<protein>
    <submittedName>
        <fullName evidence="8">Zinc transport system permease protein</fullName>
    </submittedName>
</protein>